<dbReference type="InterPro" id="IPR036875">
    <property type="entry name" value="Znf_CCHC_sf"/>
</dbReference>
<keyword evidence="3" id="KW-0808">Transferase</keyword>
<dbReference type="GO" id="GO:0003964">
    <property type="term" value="F:RNA-directed DNA polymerase activity"/>
    <property type="evidence" value="ECO:0007669"/>
    <property type="project" value="UniProtKB-KW"/>
</dbReference>
<evidence type="ECO:0000259" key="2">
    <source>
        <dbReference type="PROSITE" id="PS50158"/>
    </source>
</evidence>
<dbReference type="InterPro" id="IPR001878">
    <property type="entry name" value="Znf_CCHC"/>
</dbReference>
<evidence type="ECO:0000313" key="4">
    <source>
        <dbReference type="Proteomes" id="UP001151760"/>
    </source>
</evidence>
<evidence type="ECO:0000313" key="3">
    <source>
        <dbReference type="EMBL" id="GJT04989.1"/>
    </source>
</evidence>
<evidence type="ECO:0000256" key="1">
    <source>
        <dbReference type="PROSITE-ProRule" id="PRU00047"/>
    </source>
</evidence>
<dbReference type="SUPFAM" id="SSF57756">
    <property type="entry name" value="Retrovirus zinc finger-like domains"/>
    <property type="match status" value="1"/>
</dbReference>
<accession>A0ABQ5AVN5</accession>
<dbReference type="Pfam" id="PF00098">
    <property type="entry name" value="zf-CCHC"/>
    <property type="match status" value="1"/>
</dbReference>
<keyword evidence="1" id="KW-0862">Zinc</keyword>
<feature type="domain" description="CCHC-type" evidence="2">
    <location>
        <begin position="55"/>
        <end position="71"/>
    </location>
</feature>
<dbReference type="EMBL" id="BQNB010012551">
    <property type="protein sequence ID" value="GJT04989.1"/>
    <property type="molecule type" value="Genomic_DNA"/>
</dbReference>
<keyword evidence="1" id="KW-0863">Zinc-finger</keyword>
<dbReference type="PROSITE" id="PS50158">
    <property type="entry name" value="ZF_CCHC"/>
    <property type="match status" value="2"/>
</dbReference>
<keyword evidence="3" id="KW-0548">Nucleotidyltransferase</keyword>
<sequence>MENNPRDNHVQQLPYKRQNVARAYTAVLGEKKEYAGTLPLCNKCKYHHTRPCTAKCGNCKRVGHQTKDCRSLAAATNQRALGVNQRTMATCYECREQGHYKSNCSKLKNHNRENQTRNDEAWGRVYGLGGGEANQDPNNIANNADV</sequence>
<keyword evidence="1" id="KW-0479">Metal-binding</keyword>
<keyword evidence="3" id="KW-0695">RNA-directed DNA polymerase</keyword>
<proteinExistence type="predicted"/>
<keyword evidence="4" id="KW-1185">Reference proteome</keyword>
<reference evidence="3" key="2">
    <citation type="submission" date="2022-01" db="EMBL/GenBank/DDBJ databases">
        <authorList>
            <person name="Yamashiro T."/>
            <person name="Shiraishi A."/>
            <person name="Satake H."/>
            <person name="Nakayama K."/>
        </authorList>
    </citation>
    <scope>NUCLEOTIDE SEQUENCE</scope>
</reference>
<dbReference type="Gene3D" id="4.10.60.10">
    <property type="entry name" value="Zinc finger, CCHC-type"/>
    <property type="match status" value="1"/>
</dbReference>
<gene>
    <name evidence="3" type="ORF">Tco_0839451</name>
</gene>
<feature type="domain" description="CCHC-type" evidence="2">
    <location>
        <begin position="91"/>
        <end position="106"/>
    </location>
</feature>
<name>A0ABQ5AVN5_9ASTR</name>
<dbReference type="SMART" id="SM00343">
    <property type="entry name" value="ZnF_C2HC"/>
    <property type="match status" value="2"/>
</dbReference>
<dbReference type="Proteomes" id="UP001151760">
    <property type="component" value="Unassembled WGS sequence"/>
</dbReference>
<reference evidence="3" key="1">
    <citation type="journal article" date="2022" name="Int. J. Mol. Sci.">
        <title>Draft Genome of Tanacetum Coccineum: Genomic Comparison of Closely Related Tanacetum-Family Plants.</title>
        <authorList>
            <person name="Yamashiro T."/>
            <person name="Shiraishi A."/>
            <person name="Nakayama K."/>
            <person name="Satake H."/>
        </authorList>
    </citation>
    <scope>NUCLEOTIDE SEQUENCE</scope>
</reference>
<comment type="caution">
    <text evidence="3">The sequence shown here is derived from an EMBL/GenBank/DDBJ whole genome shotgun (WGS) entry which is preliminary data.</text>
</comment>
<organism evidence="3 4">
    <name type="scientific">Tanacetum coccineum</name>
    <dbReference type="NCBI Taxonomy" id="301880"/>
    <lineage>
        <taxon>Eukaryota</taxon>
        <taxon>Viridiplantae</taxon>
        <taxon>Streptophyta</taxon>
        <taxon>Embryophyta</taxon>
        <taxon>Tracheophyta</taxon>
        <taxon>Spermatophyta</taxon>
        <taxon>Magnoliopsida</taxon>
        <taxon>eudicotyledons</taxon>
        <taxon>Gunneridae</taxon>
        <taxon>Pentapetalae</taxon>
        <taxon>asterids</taxon>
        <taxon>campanulids</taxon>
        <taxon>Asterales</taxon>
        <taxon>Asteraceae</taxon>
        <taxon>Asteroideae</taxon>
        <taxon>Anthemideae</taxon>
        <taxon>Anthemidinae</taxon>
        <taxon>Tanacetum</taxon>
    </lineage>
</organism>
<protein>
    <submittedName>
        <fullName evidence="3">Reverse transcriptase domain-containing protein</fullName>
    </submittedName>
</protein>